<dbReference type="Proteomes" id="UP000821865">
    <property type="component" value="Chromosome 9"/>
</dbReference>
<sequence length="580" mass="63574">MATSAPDLKILALRDSKSRGQAVSSGAPTAHSSTAGPRPETLSPSPPPVRIQVVGGASSQRDQARPSRDFPVYRRHPVAALEATQPQDERFCIVLWVVGASLAFPLVLSAWLVVVPLVVHANWTTLVSPPPVSASPPSSTPFSSTTVVPTTSTSPGQNFLSACLAPLTLPALAPRLNVSAPDSFGPSNESSRPIFCLFNNTRAYGDPGGGSRWNYVFAAVPFALCPHIIYWSVGIENGNLTSRQPVFDELYGLQRLRAVADALNFTAVKILLALGGYPQDGPHFSTLGRDDATMGRLVNNVVDSVYRLGLNGVTVHWVEARADCQGTDDVGVLSRLLRSLRRRFDARSGGLVTVMLELNARSQFVARETADVVDHFFLATQNERTLNWVNIQDFCEAGTNDMHVAYRWFASALPAMKLRRSQLCLTDSLMPFHASTDLEPKLVLQYTRTDFRRVPLYLECEHTNICEIHPPHTSCIFHFFVVKSSPGLQDDLLFLIDDVSTLRKRLDFAEINATQLASAPGDSPHACVLLLDLDSDNYADQCGGRFYRYALMRNYYYGTLGKTLSGGGAIRDTYAVCKQW</sequence>
<protein>
    <submittedName>
        <fullName evidence="1">Uncharacterized protein</fullName>
    </submittedName>
</protein>
<reference evidence="1" key="1">
    <citation type="submission" date="2020-05" db="EMBL/GenBank/DDBJ databases">
        <title>Large-scale comparative analyses of tick genomes elucidate their genetic diversity and vector capacities.</title>
        <authorList>
            <person name="Jia N."/>
            <person name="Wang J."/>
            <person name="Shi W."/>
            <person name="Du L."/>
            <person name="Sun Y."/>
            <person name="Zhan W."/>
            <person name="Jiang J."/>
            <person name="Wang Q."/>
            <person name="Zhang B."/>
            <person name="Ji P."/>
            <person name="Sakyi L.B."/>
            <person name="Cui X."/>
            <person name="Yuan T."/>
            <person name="Jiang B."/>
            <person name="Yang W."/>
            <person name="Lam T.T.-Y."/>
            <person name="Chang Q."/>
            <person name="Ding S."/>
            <person name="Wang X."/>
            <person name="Zhu J."/>
            <person name="Ruan X."/>
            <person name="Zhao L."/>
            <person name="Wei J."/>
            <person name="Que T."/>
            <person name="Du C."/>
            <person name="Cheng J."/>
            <person name="Dai P."/>
            <person name="Han X."/>
            <person name="Huang E."/>
            <person name="Gao Y."/>
            <person name="Liu J."/>
            <person name="Shao H."/>
            <person name="Ye R."/>
            <person name="Li L."/>
            <person name="Wei W."/>
            <person name="Wang X."/>
            <person name="Wang C."/>
            <person name="Yang T."/>
            <person name="Huo Q."/>
            <person name="Li W."/>
            <person name="Guo W."/>
            <person name="Chen H."/>
            <person name="Zhou L."/>
            <person name="Ni X."/>
            <person name="Tian J."/>
            <person name="Zhou Y."/>
            <person name="Sheng Y."/>
            <person name="Liu T."/>
            <person name="Pan Y."/>
            <person name="Xia L."/>
            <person name="Li J."/>
            <person name="Zhao F."/>
            <person name="Cao W."/>
        </authorList>
    </citation>
    <scope>NUCLEOTIDE SEQUENCE</scope>
    <source>
        <strain evidence="1">Dsil-2018</strain>
    </source>
</reference>
<evidence type="ECO:0000313" key="1">
    <source>
        <dbReference type="EMBL" id="KAH7934107.1"/>
    </source>
</evidence>
<keyword evidence="2" id="KW-1185">Reference proteome</keyword>
<gene>
    <name evidence="1" type="ORF">HPB49_021593</name>
</gene>
<evidence type="ECO:0000313" key="2">
    <source>
        <dbReference type="Proteomes" id="UP000821865"/>
    </source>
</evidence>
<organism evidence="1 2">
    <name type="scientific">Dermacentor silvarum</name>
    <name type="common">Tick</name>
    <dbReference type="NCBI Taxonomy" id="543639"/>
    <lineage>
        <taxon>Eukaryota</taxon>
        <taxon>Metazoa</taxon>
        <taxon>Ecdysozoa</taxon>
        <taxon>Arthropoda</taxon>
        <taxon>Chelicerata</taxon>
        <taxon>Arachnida</taxon>
        <taxon>Acari</taxon>
        <taxon>Parasitiformes</taxon>
        <taxon>Ixodida</taxon>
        <taxon>Ixodoidea</taxon>
        <taxon>Ixodidae</taxon>
        <taxon>Rhipicephalinae</taxon>
        <taxon>Dermacentor</taxon>
    </lineage>
</organism>
<name>A0ACB8C5J3_DERSI</name>
<proteinExistence type="predicted"/>
<accession>A0ACB8C5J3</accession>
<comment type="caution">
    <text evidence="1">The sequence shown here is derived from an EMBL/GenBank/DDBJ whole genome shotgun (WGS) entry which is preliminary data.</text>
</comment>
<dbReference type="EMBL" id="CM023478">
    <property type="protein sequence ID" value="KAH7934107.1"/>
    <property type="molecule type" value="Genomic_DNA"/>
</dbReference>